<name>A0A1V9XTU5_9ACAR</name>
<evidence type="ECO:0000256" key="2">
    <source>
        <dbReference type="ARBA" id="ARBA00029688"/>
    </source>
</evidence>
<dbReference type="PANTHER" id="PTHR12774:SF2">
    <property type="entry name" value="PEROXISOMAL BIOGENESIS FACTOR 19"/>
    <property type="match status" value="1"/>
</dbReference>
<dbReference type="InterPro" id="IPR038322">
    <property type="entry name" value="Pex19_C_sf"/>
</dbReference>
<comment type="caution">
    <text evidence="4">The sequence shown here is derived from an EMBL/GenBank/DDBJ whole genome shotgun (WGS) entry which is preliminary data.</text>
</comment>
<gene>
    <name evidence="4" type="ORF">BIW11_00522</name>
</gene>
<protein>
    <recommendedName>
        <fullName evidence="2">Peroxin-19</fullName>
    </recommendedName>
</protein>
<dbReference type="STRING" id="418985.A0A1V9XTU5"/>
<dbReference type="Pfam" id="PF04614">
    <property type="entry name" value="Pex19"/>
    <property type="match status" value="1"/>
</dbReference>
<organism evidence="4 5">
    <name type="scientific">Tropilaelaps mercedesae</name>
    <dbReference type="NCBI Taxonomy" id="418985"/>
    <lineage>
        <taxon>Eukaryota</taxon>
        <taxon>Metazoa</taxon>
        <taxon>Ecdysozoa</taxon>
        <taxon>Arthropoda</taxon>
        <taxon>Chelicerata</taxon>
        <taxon>Arachnida</taxon>
        <taxon>Acari</taxon>
        <taxon>Parasitiformes</taxon>
        <taxon>Mesostigmata</taxon>
        <taxon>Gamasina</taxon>
        <taxon>Dermanyssoidea</taxon>
        <taxon>Laelapidae</taxon>
        <taxon>Tropilaelaps</taxon>
    </lineage>
</organism>
<evidence type="ECO:0000313" key="4">
    <source>
        <dbReference type="EMBL" id="OQR76909.1"/>
    </source>
</evidence>
<dbReference type="FunCoup" id="A0A1V9XTU5">
    <property type="interactions" value="1703"/>
</dbReference>
<dbReference type="AlphaFoldDB" id="A0A1V9XTU5"/>
<comment type="similarity">
    <text evidence="1">Belongs to the peroxin-19 family.</text>
</comment>
<dbReference type="PANTHER" id="PTHR12774">
    <property type="entry name" value="PEROXISOMAL BIOGENESIS FACTOR 19"/>
    <property type="match status" value="1"/>
</dbReference>
<dbReference type="GO" id="GO:0005778">
    <property type="term" value="C:peroxisomal membrane"/>
    <property type="evidence" value="ECO:0007669"/>
    <property type="project" value="TreeGrafter"/>
</dbReference>
<dbReference type="InterPro" id="IPR006708">
    <property type="entry name" value="Pex19"/>
</dbReference>
<dbReference type="InParanoid" id="A0A1V9XTU5"/>
<reference evidence="4 5" key="1">
    <citation type="journal article" date="2017" name="Gigascience">
        <title>Draft genome of the honey bee ectoparasitic mite, Tropilaelaps mercedesae, is shaped by the parasitic life history.</title>
        <authorList>
            <person name="Dong X."/>
            <person name="Armstrong S.D."/>
            <person name="Xia D."/>
            <person name="Makepeace B.L."/>
            <person name="Darby A.C."/>
            <person name="Kadowaki T."/>
        </authorList>
    </citation>
    <scope>NUCLEOTIDE SEQUENCE [LARGE SCALE GENOMIC DNA]</scope>
    <source>
        <strain evidence="4">Wuxi-XJTLU</strain>
    </source>
</reference>
<dbReference type="Gene3D" id="1.20.120.900">
    <property type="entry name" value="Pex19, mPTS binding domain"/>
    <property type="match status" value="1"/>
</dbReference>
<accession>A0A1V9XTU5</accession>
<dbReference type="Proteomes" id="UP000192247">
    <property type="component" value="Unassembled WGS sequence"/>
</dbReference>
<dbReference type="GO" id="GO:0045046">
    <property type="term" value="P:protein import into peroxisome membrane"/>
    <property type="evidence" value="ECO:0007669"/>
    <property type="project" value="TreeGrafter"/>
</dbReference>
<evidence type="ECO:0000313" key="5">
    <source>
        <dbReference type="Proteomes" id="UP000192247"/>
    </source>
</evidence>
<dbReference type="GO" id="GO:0033328">
    <property type="term" value="F:peroxisome membrane targeting sequence binding"/>
    <property type="evidence" value="ECO:0007669"/>
    <property type="project" value="TreeGrafter"/>
</dbReference>
<feature type="region of interest" description="Disordered" evidence="3">
    <location>
        <begin position="35"/>
        <end position="64"/>
    </location>
</feature>
<sequence>MAEKQSQPNVDKDLDQLLDSALDDFDSSKNIVELANEPTPAVAGKDTTFGAANKGASAPPDESGPWTAEFAQMEAMRKLLTDQNLLPGDQLKEQYAFNDTEFLTTLQKTLETIASSADQLKFSEGAAPGGSGLDEISRLFGAMSLEETKASGNALRGFIDMGQKMLQKLLSKDLLYPALKDLTERYPKWLADNRESVSSADIARYEKQLAVIMKTCKAFDEEQESDSDDLKKERFDRIFKLMQEMQEYGDPPAELVHVRESIPECLTDQLLNAPSECNQQ</sequence>
<dbReference type="OrthoDB" id="21292at2759"/>
<keyword evidence="5" id="KW-1185">Reference proteome</keyword>
<evidence type="ECO:0000256" key="1">
    <source>
        <dbReference type="ARBA" id="ARBA00006326"/>
    </source>
</evidence>
<evidence type="ECO:0000256" key="3">
    <source>
        <dbReference type="SAM" id="MobiDB-lite"/>
    </source>
</evidence>
<dbReference type="EMBL" id="MNPL01004183">
    <property type="protein sequence ID" value="OQR76909.1"/>
    <property type="molecule type" value="Genomic_DNA"/>
</dbReference>
<proteinExistence type="inferred from homology"/>